<keyword evidence="1" id="KW-0812">Transmembrane</keyword>
<feature type="transmembrane region" description="Helical" evidence="1">
    <location>
        <begin position="286"/>
        <end position="308"/>
    </location>
</feature>
<dbReference type="AlphaFoldDB" id="A0A7S4G2K7"/>
<evidence type="ECO:0000256" key="2">
    <source>
        <dbReference type="SAM" id="SignalP"/>
    </source>
</evidence>
<organism evidence="3">
    <name type="scientific">Eutreptiella gymnastica</name>
    <dbReference type="NCBI Taxonomy" id="73025"/>
    <lineage>
        <taxon>Eukaryota</taxon>
        <taxon>Discoba</taxon>
        <taxon>Euglenozoa</taxon>
        <taxon>Euglenida</taxon>
        <taxon>Spirocuta</taxon>
        <taxon>Euglenophyceae</taxon>
        <taxon>Eutreptiales</taxon>
        <taxon>Eutreptiaceae</taxon>
        <taxon>Eutreptiella</taxon>
    </lineage>
</organism>
<keyword evidence="1" id="KW-0472">Membrane</keyword>
<dbReference type="EMBL" id="HBJA01099633">
    <property type="protein sequence ID" value="CAE0823174.1"/>
    <property type="molecule type" value="Transcribed_RNA"/>
</dbReference>
<reference evidence="3" key="1">
    <citation type="submission" date="2021-01" db="EMBL/GenBank/DDBJ databases">
        <authorList>
            <person name="Corre E."/>
            <person name="Pelletier E."/>
            <person name="Niang G."/>
            <person name="Scheremetjew M."/>
            <person name="Finn R."/>
            <person name="Kale V."/>
            <person name="Holt S."/>
            <person name="Cochrane G."/>
            <person name="Meng A."/>
            <person name="Brown T."/>
            <person name="Cohen L."/>
        </authorList>
    </citation>
    <scope>NUCLEOTIDE SEQUENCE</scope>
    <source>
        <strain evidence="3">CCMP1594</strain>
    </source>
</reference>
<protein>
    <submittedName>
        <fullName evidence="3">Uncharacterized protein</fullName>
    </submittedName>
</protein>
<keyword evidence="2" id="KW-0732">Signal</keyword>
<feature type="signal peptide" evidence="2">
    <location>
        <begin position="1"/>
        <end position="23"/>
    </location>
</feature>
<proteinExistence type="predicted"/>
<evidence type="ECO:0000313" key="3">
    <source>
        <dbReference type="EMBL" id="CAE0823174.1"/>
    </source>
</evidence>
<keyword evidence="1" id="KW-1133">Transmembrane helix</keyword>
<feature type="chain" id="PRO_5031304076" evidence="2">
    <location>
        <begin position="24"/>
        <end position="434"/>
    </location>
</feature>
<sequence>MCRSFISLIKLFGLTLAPAMCHAAFLDLKNFMSMHHEIPHVQTEACHPVGLVDFDAGTAGLDNAEIPPDYGTDVGVQFALVYPGTFEPYPNRPRLEAVGTTDGTTGLWSVCGAHLHDCDHNGTVGRMFLRPPRSASEGAWDRAPSLLITYLGAGTPEAGGVLNDIDGANTSDANAERFTIRAFDASQRELTRQEFPHGTEAGSVARPGAHNYDAHGWTFVVPAPVEALIKYLRVDFTGRKPNPSMGLDNLKTFPLCAGNSEAARQPPVAAGEGMGPLMANVLMKTVMMVGGLAVVAMLVGYYLVLVSVCMRMQPAPSHPDEVCPAVPEKFSSIKLVPSVAPPPVGHRAHLPSPPWNRHRSGLDAVRLFNTGFHKAQKDKFPGARDFGRRQPTSICSDMSVAHLVLRQRTEIVVGTRCMTDPLPRHLTEILVPTL</sequence>
<gene>
    <name evidence="3" type="ORF">EGYM00163_LOCUS34375</name>
</gene>
<name>A0A7S4G2K7_9EUGL</name>
<accession>A0A7S4G2K7</accession>
<evidence type="ECO:0000256" key="1">
    <source>
        <dbReference type="SAM" id="Phobius"/>
    </source>
</evidence>